<dbReference type="AlphaFoldDB" id="A0A5C6X0F0"/>
<dbReference type="SUPFAM" id="SSF48452">
    <property type="entry name" value="TPR-like"/>
    <property type="match status" value="1"/>
</dbReference>
<name>A0A5C6X0F0_9DELT</name>
<dbReference type="Proteomes" id="UP000321046">
    <property type="component" value="Unassembled WGS sequence"/>
</dbReference>
<organism evidence="1 2">
    <name type="scientific">Lujinxingia vulgaris</name>
    <dbReference type="NCBI Taxonomy" id="2600176"/>
    <lineage>
        <taxon>Bacteria</taxon>
        <taxon>Deltaproteobacteria</taxon>
        <taxon>Bradymonadales</taxon>
        <taxon>Lujinxingiaceae</taxon>
        <taxon>Lujinxingia</taxon>
    </lineage>
</organism>
<sequence length="173" mass="19150">MSEHKQGRYAREIKTLHKVAERVAAGESMASILELTPSDMAFFEGRAYEFHRQGQLEKAEEVALGIVALDDTRVYPLLVLGDVALRRRDAEEAVMWLERAAEEDAEDVDVLIRLGEALLRAGNLERAHQMLDRVIALGGKGDEVYARRARALQGVVRGRQRDAASTTSPLPAG</sequence>
<gene>
    <name evidence="1" type="ORF">FRC96_13025</name>
</gene>
<dbReference type="RefSeq" id="WP_146974918.1">
    <property type="nucleotide sequence ID" value="NZ_VOSL01000054.1"/>
</dbReference>
<dbReference type="OrthoDB" id="5509829at2"/>
<proteinExistence type="predicted"/>
<dbReference type="EMBL" id="VOSL01000054">
    <property type="protein sequence ID" value="TXD34537.1"/>
    <property type="molecule type" value="Genomic_DNA"/>
</dbReference>
<comment type="caution">
    <text evidence="1">The sequence shown here is derived from an EMBL/GenBank/DDBJ whole genome shotgun (WGS) entry which is preliminary data.</text>
</comment>
<evidence type="ECO:0000313" key="2">
    <source>
        <dbReference type="Proteomes" id="UP000321046"/>
    </source>
</evidence>
<dbReference type="Gene3D" id="1.25.40.10">
    <property type="entry name" value="Tetratricopeptide repeat domain"/>
    <property type="match status" value="1"/>
</dbReference>
<dbReference type="Pfam" id="PF14559">
    <property type="entry name" value="TPR_19"/>
    <property type="match status" value="1"/>
</dbReference>
<evidence type="ECO:0000313" key="1">
    <source>
        <dbReference type="EMBL" id="TXD34537.1"/>
    </source>
</evidence>
<protein>
    <submittedName>
        <fullName evidence="1">Tetratricopeptide repeat protein</fullName>
    </submittedName>
</protein>
<reference evidence="1 2" key="1">
    <citation type="submission" date="2019-08" db="EMBL/GenBank/DDBJ databases">
        <title>Bradymonadales sp. TMQ2.</title>
        <authorList>
            <person name="Liang Q."/>
        </authorList>
    </citation>
    <scope>NUCLEOTIDE SEQUENCE [LARGE SCALE GENOMIC DNA]</scope>
    <source>
        <strain evidence="1 2">TMQ2</strain>
    </source>
</reference>
<accession>A0A5C6X0F0</accession>
<dbReference type="InterPro" id="IPR011990">
    <property type="entry name" value="TPR-like_helical_dom_sf"/>
</dbReference>